<feature type="signal peptide" evidence="1">
    <location>
        <begin position="1"/>
        <end position="21"/>
    </location>
</feature>
<proteinExistence type="predicted"/>
<evidence type="ECO:0000313" key="2">
    <source>
        <dbReference type="EMBL" id="PRH86556.1"/>
    </source>
</evidence>
<sequence>MVSRVSYLVALGALLAAPSLAFGDDDHLPKRVGECVMTRISELGSRLQGVSDSGNSVSYENGGYGVSYSTVKELQRSRVGDRVKLCLVSIPEDCPPGDDRGKEYKATNLRTKGTWTLPDASHMCGGA</sequence>
<dbReference type="EMBL" id="PUEJ01000005">
    <property type="protein sequence ID" value="PRH86556.1"/>
    <property type="molecule type" value="Genomic_DNA"/>
</dbReference>
<organism evidence="2 3">
    <name type="scientific">Labrys okinawensis</name>
    <dbReference type="NCBI Taxonomy" id="346911"/>
    <lineage>
        <taxon>Bacteria</taxon>
        <taxon>Pseudomonadati</taxon>
        <taxon>Pseudomonadota</taxon>
        <taxon>Alphaproteobacteria</taxon>
        <taxon>Hyphomicrobiales</taxon>
        <taxon>Xanthobacteraceae</taxon>
        <taxon>Labrys</taxon>
    </lineage>
</organism>
<dbReference type="AlphaFoldDB" id="A0A2S9QB33"/>
<name>A0A2S9QB33_9HYPH</name>
<evidence type="ECO:0000313" key="3">
    <source>
        <dbReference type="Proteomes" id="UP000237682"/>
    </source>
</evidence>
<gene>
    <name evidence="2" type="ORF">C5L14_14570</name>
</gene>
<keyword evidence="1" id="KW-0732">Signal</keyword>
<accession>A0A2S9QB33</accession>
<evidence type="ECO:0008006" key="4">
    <source>
        <dbReference type="Google" id="ProtNLM"/>
    </source>
</evidence>
<comment type="caution">
    <text evidence="2">The sequence shown here is derived from an EMBL/GenBank/DDBJ whole genome shotgun (WGS) entry which is preliminary data.</text>
</comment>
<reference evidence="2 3" key="1">
    <citation type="submission" date="2018-02" db="EMBL/GenBank/DDBJ databases">
        <title>Whole genome sequencing of endophytic bacterium.</title>
        <authorList>
            <person name="Eedara R."/>
            <person name="Podile A.R."/>
        </authorList>
    </citation>
    <scope>NUCLEOTIDE SEQUENCE [LARGE SCALE GENOMIC DNA]</scope>
    <source>
        <strain evidence="2 3">RP1T</strain>
    </source>
</reference>
<evidence type="ECO:0000256" key="1">
    <source>
        <dbReference type="SAM" id="SignalP"/>
    </source>
</evidence>
<protein>
    <recommendedName>
        <fullName evidence="4">Secreted protein</fullName>
    </recommendedName>
</protein>
<keyword evidence="3" id="KW-1185">Reference proteome</keyword>
<feature type="chain" id="PRO_5015560890" description="Secreted protein" evidence="1">
    <location>
        <begin position="22"/>
        <end position="127"/>
    </location>
</feature>
<dbReference type="Proteomes" id="UP000237682">
    <property type="component" value="Unassembled WGS sequence"/>
</dbReference>